<sequence length="77" mass="8683">MARLNWCLAAVISWGKFLFACFFPLRGAKRDKPGQVTFFHNNQAHLDSSSCMTFPSGGAWCSIMPLSSRLHLNHHMT</sequence>
<gene>
    <name evidence="1" type="ORF">PLEPLA_LOCUS3140</name>
</gene>
<evidence type="ECO:0000313" key="1">
    <source>
        <dbReference type="EMBL" id="CAB1415424.1"/>
    </source>
</evidence>
<dbReference type="AlphaFoldDB" id="A0A9N7TNU0"/>
<proteinExistence type="predicted"/>
<name>A0A9N7TNU0_PLEPL</name>
<comment type="caution">
    <text evidence="1">The sequence shown here is derived from an EMBL/GenBank/DDBJ whole genome shotgun (WGS) entry which is preliminary data.</text>
</comment>
<accession>A0A9N7TNU0</accession>
<reference evidence="1" key="1">
    <citation type="submission" date="2020-03" db="EMBL/GenBank/DDBJ databases">
        <authorList>
            <person name="Weist P."/>
        </authorList>
    </citation>
    <scope>NUCLEOTIDE SEQUENCE</scope>
</reference>
<protein>
    <submittedName>
        <fullName evidence="1">Uncharacterized protein</fullName>
    </submittedName>
</protein>
<dbReference type="Proteomes" id="UP001153269">
    <property type="component" value="Unassembled WGS sequence"/>
</dbReference>
<evidence type="ECO:0000313" key="2">
    <source>
        <dbReference type="Proteomes" id="UP001153269"/>
    </source>
</evidence>
<organism evidence="1 2">
    <name type="scientific">Pleuronectes platessa</name>
    <name type="common">European plaice</name>
    <dbReference type="NCBI Taxonomy" id="8262"/>
    <lineage>
        <taxon>Eukaryota</taxon>
        <taxon>Metazoa</taxon>
        <taxon>Chordata</taxon>
        <taxon>Craniata</taxon>
        <taxon>Vertebrata</taxon>
        <taxon>Euteleostomi</taxon>
        <taxon>Actinopterygii</taxon>
        <taxon>Neopterygii</taxon>
        <taxon>Teleostei</taxon>
        <taxon>Neoteleostei</taxon>
        <taxon>Acanthomorphata</taxon>
        <taxon>Carangaria</taxon>
        <taxon>Pleuronectiformes</taxon>
        <taxon>Pleuronectoidei</taxon>
        <taxon>Pleuronectidae</taxon>
        <taxon>Pleuronectes</taxon>
    </lineage>
</organism>
<dbReference type="EMBL" id="CADEAL010000155">
    <property type="protein sequence ID" value="CAB1415424.1"/>
    <property type="molecule type" value="Genomic_DNA"/>
</dbReference>
<keyword evidence="2" id="KW-1185">Reference proteome</keyword>